<proteinExistence type="predicted"/>
<dbReference type="PANTHER" id="PTHR32022">
    <property type="entry name" value="D-GLUTAMATE CYCLASE, MITOCHONDRIAL"/>
    <property type="match status" value="1"/>
</dbReference>
<dbReference type="EMBL" id="FSQZ01000001">
    <property type="protein sequence ID" value="SIN64043.1"/>
    <property type="molecule type" value="Genomic_DNA"/>
</dbReference>
<dbReference type="RefSeq" id="WP_014806461.1">
    <property type="nucleotide sequence ID" value="NZ_FSQZ01000001.1"/>
</dbReference>
<sequence length="310" mass="32915">MSALNRQTSMRDGVPTKRVMAMVASGLTGRGLSSLSDESQWHVALRLLLACRRPVIITGFYVEEAGACETDGPMGAAVLGRALERLGKSPLIATDWRCRSVVSAASAALRGPKVFAASKGRQLLSFGADLLVFIERPGRARDGRYYNMRGLDITDSVEPLDDVVSLIGEVGPKAKVLGIGDGGNEAGMGNFLQDLALLLPEYGRCLSAVRSDAPVACDVSNWGAYGLVALMSCITGRFLLHDAGEELQMVMSMLDAGAVDGKTLERGPFVDGLHLSKNGEVISALGGLVRDCLRTASPDEGVKLKDERSF</sequence>
<organism evidence="2 3">
    <name type="scientific">Acetomicrobium flavidum</name>
    <dbReference type="NCBI Taxonomy" id="49896"/>
    <lineage>
        <taxon>Bacteria</taxon>
        <taxon>Thermotogati</taxon>
        <taxon>Synergistota</taxon>
        <taxon>Synergistia</taxon>
        <taxon>Synergistales</taxon>
        <taxon>Acetomicrobiaceae</taxon>
        <taxon>Acetomicrobium</taxon>
    </lineage>
</organism>
<protein>
    <recommendedName>
        <fullName evidence="1">D-glutamate cyclase-like C-terminal domain-containing protein</fullName>
    </recommendedName>
</protein>
<dbReference type="InterPro" id="IPR025504">
    <property type="entry name" value="GLUCM_C"/>
</dbReference>
<gene>
    <name evidence="2" type="ORF">SAMN05444368_0530</name>
</gene>
<name>A0ABY1JBV6_9BACT</name>
<evidence type="ECO:0000313" key="2">
    <source>
        <dbReference type="EMBL" id="SIN64043.1"/>
    </source>
</evidence>
<keyword evidence="3" id="KW-1185">Reference proteome</keyword>
<dbReference type="Gene3D" id="3.90.1640.20">
    <property type="entry name" value="TON_0340"/>
    <property type="match status" value="1"/>
</dbReference>
<dbReference type="PANTHER" id="PTHR32022:SF10">
    <property type="entry name" value="D-GLUTAMATE CYCLASE, MITOCHONDRIAL"/>
    <property type="match status" value="1"/>
</dbReference>
<comment type="caution">
    <text evidence="2">The sequence shown here is derived from an EMBL/GenBank/DDBJ whole genome shotgun (WGS) entry which is preliminary data.</text>
</comment>
<evidence type="ECO:0000259" key="1">
    <source>
        <dbReference type="Pfam" id="PF14336"/>
    </source>
</evidence>
<dbReference type="Pfam" id="PF14336">
    <property type="entry name" value="GLUCM-like_C"/>
    <property type="match status" value="1"/>
</dbReference>
<evidence type="ECO:0000313" key="3">
    <source>
        <dbReference type="Proteomes" id="UP000185093"/>
    </source>
</evidence>
<accession>A0ABY1JBV6</accession>
<dbReference type="Proteomes" id="UP000185093">
    <property type="component" value="Unassembled WGS sequence"/>
</dbReference>
<feature type="domain" description="D-glutamate cyclase-like C-terminal" evidence="1">
    <location>
        <begin position="21"/>
        <end position="285"/>
    </location>
</feature>
<reference evidence="2 3" key="1">
    <citation type="submission" date="2016-11" db="EMBL/GenBank/DDBJ databases">
        <authorList>
            <person name="Varghese N."/>
            <person name="Submissions S."/>
        </authorList>
    </citation>
    <scope>NUCLEOTIDE SEQUENCE [LARGE SCALE GENOMIC DNA]</scope>
    <source>
        <strain evidence="2 3">DSM 20664</strain>
    </source>
</reference>